<dbReference type="InterPro" id="IPR037682">
    <property type="entry name" value="TonB_C"/>
</dbReference>
<keyword evidence="4" id="KW-0472">Membrane</keyword>
<keyword evidence="2" id="KW-0812">Transmembrane</keyword>
<organism evidence="7 8">
    <name type="scientific">Paraglaciecola chathamensis S18K6</name>
    <dbReference type="NCBI Taxonomy" id="1127672"/>
    <lineage>
        <taxon>Bacteria</taxon>
        <taxon>Pseudomonadati</taxon>
        <taxon>Pseudomonadota</taxon>
        <taxon>Gammaproteobacteria</taxon>
        <taxon>Alteromonadales</taxon>
        <taxon>Alteromonadaceae</taxon>
        <taxon>Paraglaciecola</taxon>
    </lineage>
</organism>
<evidence type="ECO:0000256" key="2">
    <source>
        <dbReference type="ARBA" id="ARBA00022692"/>
    </source>
</evidence>
<dbReference type="Gene3D" id="3.30.1150.10">
    <property type="match status" value="1"/>
</dbReference>
<keyword evidence="3" id="KW-1133">Transmembrane helix</keyword>
<evidence type="ECO:0000256" key="3">
    <source>
        <dbReference type="ARBA" id="ARBA00022989"/>
    </source>
</evidence>
<dbReference type="Proteomes" id="UP000006320">
    <property type="component" value="Unassembled WGS sequence"/>
</dbReference>
<evidence type="ECO:0000256" key="1">
    <source>
        <dbReference type="ARBA" id="ARBA00004167"/>
    </source>
</evidence>
<feature type="chain" id="PRO_5043439020" description="TonB C-terminal domain-containing protein" evidence="5">
    <location>
        <begin position="21"/>
        <end position="141"/>
    </location>
</feature>
<dbReference type="SUPFAM" id="SSF74653">
    <property type="entry name" value="TolA/TonB C-terminal domain"/>
    <property type="match status" value="1"/>
</dbReference>
<accession>A0AAV3UZ93</accession>
<dbReference type="GO" id="GO:0016020">
    <property type="term" value="C:membrane"/>
    <property type="evidence" value="ECO:0007669"/>
    <property type="project" value="UniProtKB-SubCell"/>
</dbReference>
<dbReference type="NCBIfam" id="TIGR01352">
    <property type="entry name" value="tonB_Cterm"/>
    <property type="match status" value="1"/>
</dbReference>
<feature type="signal peptide" evidence="5">
    <location>
        <begin position="1"/>
        <end position="20"/>
    </location>
</feature>
<evidence type="ECO:0000259" key="6">
    <source>
        <dbReference type="PROSITE" id="PS52015"/>
    </source>
</evidence>
<dbReference type="GO" id="GO:0055085">
    <property type="term" value="P:transmembrane transport"/>
    <property type="evidence" value="ECO:0007669"/>
    <property type="project" value="InterPro"/>
</dbReference>
<evidence type="ECO:0000313" key="7">
    <source>
        <dbReference type="EMBL" id="GAC10151.1"/>
    </source>
</evidence>
<keyword evidence="5" id="KW-0732">Signal</keyword>
<dbReference type="RefSeq" id="WP_007987887.1">
    <property type="nucleotide sequence ID" value="NZ_BAEM01000032.1"/>
</dbReference>
<sequence>MNTRLLLMVAALLMVACSSAPNKNTLSPVDLTADKNAVSDYWLVYRKVTAPYPEAAKSQKLSGCVEFTLVIDSLGQAVEPKITKSFPAGVFDQQALSAIKNWLWVPAQANTERRASIISLQQDFVIRQSSNSKAAYDACKI</sequence>
<dbReference type="PROSITE" id="PS52015">
    <property type="entry name" value="TONB_CTD"/>
    <property type="match status" value="1"/>
</dbReference>
<dbReference type="InterPro" id="IPR006260">
    <property type="entry name" value="TonB/TolA_C"/>
</dbReference>
<evidence type="ECO:0000256" key="4">
    <source>
        <dbReference type="ARBA" id="ARBA00023136"/>
    </source>
</evidence>
<dbReference type="Pfam" id="PF03544">
    <property type="entry name" value="TonB_C"/>
    <property type="match status" value="1"/>
</dbReference>
<feature type="domain" description="TonB C-terminal" evidence="6">
    <location>
        <begin position="37"/>
        <end position="133"/>
    </location>
</feature>
<evidence type="ECO:0000256" key="5">
    <source>
        <dbReference type="SAM" id="SignalP"/>
    </source>
</evidence>
<comment type="caution">
    <text evidence="7">The sequence shown here is derived from an EMBL/GenBank/DDBJ whole genome shotgun (WGS) entry which is preliminary data.</text>
</comment>
<dbReference type="EMBL" id="BAEM01000032">
    <property type="protein sequence ID" value="GAC10151.1"/>
    <property type="molecule type" value="Genomic_DNA"/>
</dbReference>
<comment type="subcellular location">
    <subcellularLocation>
        <location evidence="1">Membrane</location>
        <topology evidence="1">Single-pass membrane protein</topology>
    </subcellularLocation>
</comment>
<protein>
    <recommendedName>
        <fullName evidence="6">TonB C-terminal domain-containing protein</fullName>
    </recommendedName>
</protein>
<proteinExistence type="predicted"/>
<evidence type="ECO:0000313" key="8">
    <source>
        <dbReference type="Proteomes" id="UP000006320"/>
    </source>
</evidence>
<dbReference type="AlphaFoldDB" id="A0AAV3UZ93"/>
<reference evidence="7 8" key="1">
    <citation type="journal article" date="2017" name="Antonie Van Leeuwenhoek">
        <title>Rhizobium rhizosphaerae sp. nov., a novel species isolated from rice rhizosphere.</title>
        <authorList>
            <person name="Zhao J.J."/>
            <person name="Zhang J."/>
            <person name="Zhang R.J."/>
            <person name="Zhang C.W."/>
            <person name="Yin H.Q."/>
            <person name="Zhang X.X."/>
        </authorList>
    </citation>
    <scope>NUCLEOTIDE SEQUENCE [LARGE SCALE GENOMIC DNA]</scope>
    <source>
        <strain evidence="7 8">S18K6</strain>
    </source>
</reference>
<dbReference type="PROSITE" id="PS51257">
    <property type="entry name" value="PROKAR_LIPOPROTEIN"/>
    <property type="match status" value="1"/>
</dbReference>
<name>A0AAV3UZ93_9ALTE</name>
<gene>
    <name evidence="7" type="ORF">GCHA_2201</name>
</gene>